<dbReference type="PANTHER" id="PTHR34599:SF2">
    <property type="entry name" value="TRAF-TYPE DOMAIN-CONTAINING PROTEIN"/>
    <property type="match status" value="1"/>
</dbReference>
<dbReference type="Pfam" id="PF21167">
    <property type="entry name" value="DUF6851"/>
    <property type="match status" value="1"/>
</dbReference>
<dbReference type="Gene3D" id="1.10.606.20">
    <property type="match status" value="1"/>
</dbReference>
<dbReference type="SUPFAM" id="SSF48317">
    <property type="entry name" value="Acid phosphatase/Vanadium-dependent haloperoxidase"/>
    <property type="match status" value="1"/>
</dbReference>
<evidence type="ECO:0000256" key="1">
    <source>
        <dbReference type="SAM" id="SignalP"/>
    </source>
</evidence>
<dbReference type="InterPro" id="IPR036938">
    <property type="entry name" value="PAP2/HPO_sf"/>
</dbReference>
<feature type="domain" description="Vanadium-dependent haloperoxidase NapH1-like second helical-bundle" evidence="3">
    <location>
        <begin position="351"/>
        <end position="493"/>
    </location>
</feature>
<keyword evidence="5" id="KW-1185">Reference proteome</keyword>
<dbReference type="Pfam" id="PF22778">
    <property type="entry name" value="VCPO_2nd"/>
    <property type="match status" value="1"/>
</dbReference>
<name>A0A836BZB5_9CHLO</name>
<organism evidence="4 5">
    <name type="scientific">Edaphochlamys debaryana</name>
    <dbReference type="NCBI Taxonomy" id="47281"/>
    <lineage>
        <taxon>Eukaryota</taxon>
        <taxon>Viridiplantae</taxon>
        <taxon>Chlorophyta</taxon>
        <taxon>core chlorophytes</taxon>
        <taxon>Chlorophyceae</taxon>
        <taxon>CS clade</taxon>
        <taxon>Chlamydomonadales</taxon>
        <taxon>Chlamydomonadales incertae sedis</taxon>
        <taxon>Edaphochlamys</taxon>
    </lineage>
</organism>
<feature type="signal peptide" evidence="1">
    <location>
        <begin position="1"/>
        <end position="28"/>
    </location>
</feature>
<evidence type="ECO:0000313" key="4">
    <source>
        <dbReference type="EMBL" id="KAG2493767.1"/>
    </source>
</evidence>
<dbReference type="InterPro" id="IPR052559">
    <property type="entry name" value="V-haloperoxidase"/>
</dbReference>
<dbReference type="AlphaFoldDB" id="A0A836BZB5"/>
<reference evidence="4" key="1">
    <citation type="journal article" date="2020" name="bioRxiv">
        <title>Comparative genomics of Chlamydomonas.</title>
        <authorList>
            <person name="Craig R.J."/>
            <person name="Hasan A.R."/>
            <person name="Ness R.W."/>
            <person name="Keightley P.D."/>
        </authorList>
    </citation>
    <scope>NUCLEOTIDE SEQUENCE</scope>
    <source>
        <strain evidence="4">CCAP 11/70</strain>
    </source>
</reference>
<keyword evidence="1" id="KW-0732">Signal</keyword>
<gene>
    <name evidence="4" type="ORF">HYH03_007988</name>
</gene>
<dbReference type="OrthoDB" id="532701at2759"/>
<evidence type="ECO:0000313" key="5">
    <source>
        <dbReference type="Proteomes" id="UP000612055"/>
    </source>
</evidence>
<dbReference type="EMBL" id="JAEHOE010000035">
    <property type="protein sequence ID" value="KAG2493767.1"/>
    <property type="molecule type" value="Genomic_DNA"/>
</dbReference>
<evidence type="ECO:0000259" key="3">
    <source>
        <dbReference type="Pfam" id="PF22778"/>
    </source>
</evidence>
<feature type="domain" description="DUF6851" evidence="2">
    <location>
        <begin position="98"/>
        <end position="246"/>
    </location>
</feature>
<evidence type="ECO:0000259" key="2">
    <source>
        <dbReference type="Pfam" id="PF21167"/>
    </source>
</evidence>
<comment type="caution">
    <text evidence="4">The sequence shown here is derived from an EMBL/GenBank/DDBJ whole genome shotgun (WGS) entry which is preliminary data.</text>
</comment>
<dbReference type="InterPro" id="IPR055161">
    <property type="entry name" value="NapH1-like_2nd"/>
</dbReference>
<dbReference type="Proteomes" id="UP000612055">
    <property type="component" value="Unassembled WGS sequence"/>
</dbReference>
<proteinExistence type="predicted"/>
<protein>
    <submittedName>
        <fullName evidence="4">Uncharacterized protein</fullName>
    </submittedName>
</protein>
<accession>A0A836BZB5</accession>
<feature type="chain" id="PRO_5032860284" evidence="1">
    <location>
        <begin position="29"/>
        <end position="525"/>
    </location>
</feature>
<dbReference type="InterPro" id="IPR049283">
    <property type="entry name" value="DUF6851"/>
</dbReference>
<sequence>MAASALTATLKVFVTLSAFLATPRVVSSLGYAWGTPGNVVATRIDLGPPQRCLPQPTPPNLDAPYDVYDQLLSNPISYIFVRSGPQPAFFWLGGLSLAGWNAIAPYDCGALPPIPTGIPRRPRAQRTQRNRNRALAAALLRFQDLSDPPGAGGPFAAIARQLLAASSPAGVFQLNPDCSGGKSKYNTPECVGIAAAEASYAFFQAAGYNVDGSRTRSFNKAAFEDYSNYVPKNSPWDLPFPCNYQPLHETDGRGKFMITYPNLSYLRSGVNFTLLNETERARTVPMWNCSDINTYKREVDEILAYSATLNDTTKTQAEFLGGGPWWLVAIAQLRAAKAWSTTDLMAFNLVQILQLDTMILFLKEKLFHDSVRPASAVRWLYGSSPVTAYGGPGVGTTSMPARDWVPYILTSHEAEYPSGTACWCRLFTEWLTLWQGGSTSISPPITFGWPQGCSLREPEVGPSADTFFSLGSMEQFRKTCQDARVIGGVHFRAGVTGGDQLCEGIAGGVWPKALALYPKLAGSKC</sequence>
<dbReference type="PANTHER" id="PTHR34599">
    <property type="entry name" value="PEROXIDASE-RELATED"/>
    <property type="match status" value="1"/>
</dbReference>